<comment type="caution">
    <text evidence="3">The sequence shown here is derived from an EMBL/GenBank/DDBJ whole genome shotgun (WGS) entry which is preliminary data.</text>
</comment>
<dbReference type="AlphaFoldDB" id="A0A8J6HP68"/>
<dbReference type="EMBL" id="JABDTM020018388">
    <property type="protein sequence ID" value="KAH0818072.1"/>
    <property type="molecule type" value="Genomic_DNA"/>
</dbReference>
<evidence type="ECO:0000313" key="4">
    <source>
        <dbReference type="Proteomes" id="UP000719412"/>
    </source>
</evidence>
<evidence type="ECO:0000313" key="3">
    <source>
        <dbReference type="EMBL" id="KAH0818072.1"/>
    </source>
</evidence>
<dbReference type="CDD" id="cd03045">
    <property type="entry name" value="GST_N_Delta_Epsilon"/>
    <property type="match status" value="1"/>
</dbReference>
<dbReference type="Gene3D" id="1.20.1050.10">
    <property type="match status" value="2"/>
</dbReference>
<dbReference type="SFLD" id="SFLDS00019">
    <property type="entry name" value="Glutathione_Transferase_(cytos"/>
    <property type="match status" value="1"/>
</dbReference>
<evidence type="ECO:0008006" key="5">
    <source>
        <dbReference type="Google" id="ProtNLM"/>
    </source>
</evidence>
<keyword evidence="4" id="KW-1185">Reference proteome</keyword>
<dbReference type="Proteomes" id="UP000719412">
    <property type="component" value="Unassembled WGS sequence"/>
</dbReference>
<dbReference type="PANTHER" id="PTHR43969:SF3">
    <property type="entry name" value="GLUTATHIONE S TRANSFERASE E11, ISOFORM A-RELATED"/>
    <property type="match status" value="1"/>
</dbReference>
<dbReference type="SUPFAM" id="SSF47616">
    <property type="entry name" value="GST C-terminal domain-like"/>
    <property type="match status" value="1"/>
</dbReference>
<reference evidence="3" key="1">
    <citation type="journal article" date="2020" name="J Insects Food Feed">
        <title>The yellow mealworm (Tenebrio molitor) genome: a resource for the emerging insects as food and feed industry.</title>
        <authorList>
            <person name="Eriksson T."/>
            <person name="Andere A."/>
            <person name="Kelstrup H."/>
            <person name="Emery V."/>
            <person name="Picard C."/>
        </authorList>
    </citation>
    <scope>NUCLEOTIDE SEQUENCE</scope>
    <source>
        <strain evidence="3">Stoneville</strain>
        <tissue evidence="3">Whole head</tissue>
    </source>
</reference>
<dbReference type="SUPFAM" id="SSF52833">
    <property type="entry name" value="Thioredoxin-like"/>
    <property type="match status" value="2"/>
</dbReference>
<proteinExistence type="predicted"/>
<dbReference type="SFLD" id="SFLDG00358">
    <property type="entry name" value="Main_(cytGST)"/>
    <property type="match status" value="1"/>
</dbReference>
<dbReference type="PROSITE" id="PS50404">
    <property type="entry name" value="GST_NTER"/>
    <property type="match status" value="2"/>
</dbReference>
<dbReference type="PROSITE" id="PS50405">
    <property type="entry name" value="GST_CTER"/>
    <property type="match status" value="1"/>
</dbReference>
<organism evidence="3 4">
    <name type="scientific">Tenebrio molitor</name>
    <name type="common">Yellow mealworm beetle</name>
    <dbReference type="NCBI Taxonomy" id="7067"/>
    <lineage>
        <taxon>Eukaryota</taxon>
        <taxon>Metazoa</taxon>
        <taxon>Ecdysozoa</taxon>
        <taxon>Arthropoda</taxon>
        <taxon>Hexapoda</taxon>
        <taxon>Insecta</taxon>
        <taxon>Pterygota</taxon>
        <taxon>Neoptera</taxon>
        <taxon>Endopterygota</taxon>
        <taxon>Coleoptera</taxon>
        <taxon>Polyphaga</taxon>
        <taxon>Cucujiformia</taxon>
        <taxon>Tenebrionidae</taxon>
        <taxon>Tenebrio</taxon>
    </lineage>
</organism>
<feature type="domain" description="GST C-terminal" evidence="2">
    <location>
        <begin position="74"/>
        <end position="203"/>
    </location>
</feature>
<dbReference type="Pfam" id="PF14497">
    <property type="entry name" value="GST_C_3"/>
    <property type="match status" value="1"/>
</dbReference>
<dbReference type="InterPro" id="IPR010987">
    <property type="entry name" value="Glutathione-S-Trfase_C-like"/>
</dbReference>
<dbReference type="GO" id="GO:0004364">
    <property type="term" value="F:glutathione transferase activity"/>
    <property type="evidence" value="ECO:0007669"/>
    <property type="project" value="TreeGrafter"/>
</dbReference>
<protein>
    <recommendedName>
        <fullName evidence="5">Glutathione transferase</fullName>
    </recommendedName>
</protein>
<sequence>MGGISFHGVFALVKSYRALTYFPIWLHDPNRFQINPFHTVPTLQDEDFTIWDSHAINAYLVDKHADDDSLYPKDLQKRAVVDQRLHFDSHVLSARLGAILSSILREGAKTIAKDKADALLQGLTLIESVFESTKNSFIAGNTLTIADFSIVATISSANAVLPLASNRFPHIFEWLARMEALPYYKEANQEGLDAFSALIKSKHIEASDVARINCDTGREKAKLIIGGGAQGRHVGDGFGVTKRPRGQTPSNAVHKRNDWRFGKEPELKKIRRVFPIRSCTCTALLIHHLEMYNFDSCCQSELLQDSFVSLRDFQFSHRQDEKSIRNDPYKKILCKRVNNDNHGVNGGCVLFKNMSRWLACGVNRARRGIRACGEIRRGPPVLLDSRAKEGIVRELRATFGSVISVVLPGAASPGAAARPRAKIPRSVPALLEANAPKDRKQQLVQDRTVIDFSPEIERSRLSFQNASDPRRVMSQSTVDSVYCCSRTFTFGMFNGVVDDERCSSEGRPDRNQGREMSLKLYCNDMSPPSRAVLMTAGALALQMDLHQVNIYGKDLDTDFLKVSAADTRAPYAINPQHSVPTLVDGDFTIWDSHAIVGYLVGQHGSDDLYPKETKPRASVDQFLHFDSGVLYPRPTCIRLQMRHVGAIVPKPG</sequence>
<reference evidence="3" key="2">
    <citation type="submission" date="2021-08" db="EMBL/GenBank/DDBJ databases">
        <authorList>
            <person name="Eriksson T."/>
        </authorList>
    </citation>
    <scope>NUCLEOTIDE SEQUENCE</scope>
    <source>
        <strain evidence="3">Stoneville</strain>
        <tissue evidence="3">Whole head</tissue>
    </source>
</reference>
<gene>
    <name evidence="3" type="ORF">GEV33_004719</name>
</gene>
<dbReference type="CDD" id="cd03177">
    <property type="entry name" value="GST_C_Delta_Epsilon"/>
    <property type="match status" value="1"/>
</dbReference>
<dbReference type="Gene3D" id="3.40.30.10">
    <property type="entry name" value="Glutaredoxin"/>
    <property type="match status" value="2"/>
</dbReference>
<feature type="domain" description="GST N-terminal" evidence="1">
    <location>
        <begin position="516"/>
        <end position="607"/>
    </location>
</feature>
<dbReference type="PANTHER" id="PTHR43969">
    <property type="entry name" value="GLUTATHIONE S TRANSFERASE D10, ISOFORM A-RELATED"/>
    <property type="match status" value="1"/>
</dbReference>
<dbReference type="InterPro" id="IPR004046">
    <property type="entry name" value="GST_C"/>
</dbReference>
<evidence type="ECO:0000259" key="2">
    <source>
        <dbReference type="PROSITE" id="PS50405"/>
    </source>
</evidence>
<name>A0A8J6HP68_TENMO</name>
<dbReference type="InterPro" id="IPR004045">
    <property type="entry name" value="Glutathione_S-Trfase_N"/>
</dbReference>
<evidence type="ECO:0000259" key="1">
    <source>
        <dbReference type="PROSITE" id="PS50404"/>
    </source>
</evidence>
<dbReference type="InterPro" id="IPR040079">
    <property type="entry name" value="Glutathione_S-Trfase"/>
</dbReference>
<dbReference type="InterPro" id="IPR036249">
    <property type="entry name" value="Thioredoxin-like_sf"/>
</dbReference>
<dbReference type="GO" id="GO:0006749">
    <property type="term" value="P:glutathione metabolic process"/>
    <property type="evidence" value="ECO:0007669"/>
    <property type="project" value="TreeGrafter"/>
</dbReference>
<feature type="domain" description="GST N-terminal" evidence="1">
    <location>
        <begin position="1"/>
        <end position="68"/>
    </location>
</feature>
<dbReference type="FunFam" id="1.20.1050.10:FF:000007">
    <property type="entry name" value="Glutathione S-transferase 1-1"/>
    <property type="match status" value="1"/>
</dbReference>
<accession>A0A8J6HP68</accession>
<dbReference type="InterPro" id="IPR036282">
    <property type="entry name" value="Glutathione-S-Trfase_C_sf"/>
</dbReference>